<dbReference type="InterPro" id="IPR013785">
    <property type="entry name" value="Aldolase_TIM"/>
</dbReference>
<evidence type="ECO:0000256" key="6">
    <source>
        <dbReference type="ARBA" id="ARBA00023002"/>
    </source>
</evidence>
<dbReference type="InterPro" id="IPR035587">
    <property type="entry name" value="DUS-like_FMN-bd"/>
</dbReference>
<dbReference type="InterPro" id="IPR004652">
    <property type="entry name" value="DusB-like"/>
</dbReference>
<keyword evidence="9" id="KW-1185">Reference proteome</keyword>
<comment type="caution">
    <text evidence="8">The sequence shown here is derived from an EMBL/GenBank/DDBJ whole genome shotgun (WGS) entry which is preliminary data.</text>
</comment>
<accession>A0A839N629</accession>
<proteinExistence type="predicted"/>
<dbReference type="PANTHER" id="PTHR45846:SF1">
    <property type="entry name" value="TRNA-DIHYDROURIDINE(47) SYNTHASE [NAD(P)(+)]-LIKE"/>
    <property type="match status" value="1"/>
</dbReference>
<feature type="domain" description="DUS-like FMN-binding" evidence="7">
    <location>
        <begin position="37"/>
        <end position="346"/>
    </location>
</feature>
<keyword evidence="5" id="KW-0521">NADP</keyword>
<keyword evidence="4" id="KW-0819">tRNA processing</keyword>
<evidence type="ECO:0000256" key="5">
    <source>
        <dbReference type="ARBA" id="ARBA00022857"/>
    </source>
</evidence>
<protein>
    <submittedName>
        <fullName evidence="8">NifR3 family TIM-barrel protein</fullName>
    </submittedName>
</protein>
<gene>
    <name evidence="8" type="ORF">FHU39_001090</name>
</gene>
<dbReference type="SUPFAM" id="SSF51395">
    <property type="entry name" value="FMN-linked oxidoreductases"/>
    <property type="match status" value="1"/>
</dbReference>
<dbReference type="AlphaFoldDB" id="A0A839N629"/>
<dbReference type="RefSeq" id="WP_425484760.1">
    <property type="nucleotide sequence ID" value="NZ_JACHVQ010000001.1"/>
</dbReference>
<evidence type="ECO:0000256" key="1">
    <source>
        <dbReference type="ARBA" id="ARBA00001917"/>
    </source>
</evidence>
<evidence type="ECO:0000256" key="4">
    <source>
        <dbReference type="ARBA" id="ARBA00022694"/>
    </source>
</evidence>
<evidence type="ECO:0000313" key="8">
    <source>
        <dbReference type="EMBL" id="MBB2891106.1"/>
    </source>
</evidence>
<dbReference type="GO" id="GO:0050660">
    <property type="term" value="F:flavin adenine dinucleotide binding"/>
    <property type="evidence" value="ECO:0007669"/>
    <property type="project" value="InterPro"/>
</dbReference>
<keyword evidence="6" id="KW-0560">Oxidoreductase</keyword>
<dbReference type="GO" id="GO:0003723">
    <property type="term" value="F:RNA binding"/>
    <property type="evidence" value="ECO:0007669"/>
    <property type="project" value="TreeGrafter"/>
</dbReference>
<name>A0A839N629_9MICO</name>
<dbReference type="Pfam" id="PF01207">
    <property type="entry name" value="Dus"/>
    <property type="match status" value="1"/>
</dbReference>
<sequence length="411" mass="44343">MARSATMYDAMTDTLTPTPVLPPLRIGRHTIASPVVLAPMAGITNRAFRRLCRRYGAEGSAAGGASGASSLYVSEMITSRALVERNATTMRLIEHDPDESPRSIQLYSVDPETTGRAAHLLASENRCDHIDLNFGCPVPKVTRRGGGSALPWKTDLFRGVVSAAVRAAVPYDIPVTVKMRRGIDEDHLTFLEAGRIAEGEGAAAVALHARTAAQAYSGHAHWDAIAQLKQTVTSIPVLGNGDIWSAEDALRMVRETGCDGVVVGRGCLGRPWLFTDLAAAFAGGSTRVQPTMREVADTLRLHTVYLAEFFESEDKACRDIRKHIAWYFKGFRVGSQLRAGLGLVKSLTSLDELIGSLDLDQPWPGEAAEGQRGRAGSERHVVLPEGWLDSRTVDDRTRSEVAAAEAWSSGG</sequence>
<dbReference type="InterPro" id="IPR018517">
    <property type="entry name" value="tRNA_hU_synthase_CS"/>
</dbReference>
<keyword evidence="3" id="KW-0288">FMN</keyword>
<dbReference type="InterPro" id="IPR024036">
    <property type="entry name" value="tRNA-dHydroUridine_Synthase_C"/>
</dbReference>
<dbReference type="CDD" id="cd02801">
    <property type="entry name" value="DUS_like_FMN"/>
    <property type="match status" value="1"/>
</dbReference>
<dbReference type="NCBIfam" id="TIGR00737">
    <property type="entry name" value="nifR3_yhdG"/>
    <property type="match status" value="1"/>
</dbReference>
<dbReference type="GO" id="GO:0017150">
    <property type="term" value="F:tRNA dihydrouridine synthase activity"/>
    <property type="evidence" value="ECO:0007669"/>
    <property type="project" value="InterPro"/>
</dbReference>
<dbReference type="Gene3D" id="1.10.1200.80">
    <property type="entry name" value="Putative flavin oxidoreducatase, domain 2"/>
    <property type="match status" value="1"/>
</dbReference>
<dbReference type="Proteomes" id="UP000559182">
    <property type="component" value="Unassembled WGS sequence"/>
</dbReference>
<dbReference type="EMBL" id="JACHVQ010000001">
    <property type="protein sequence ID" value="MBB2891106.1"/>
    <property type="molecule type" value="Genomic_DNA"/>
</dbReference>
<comment type="cofactor">
    <cofactor evidence="1">
        <name>FMN</name>
        <dbReference type="ChEBI" id="CHEBI:58210"/>
    </cofactor>
</comment>
<reference evidence="8 9" key="1">
    <citation type="submission" date="2020-08" db="EMBL/GenBank/DDBJ databases">
        <title>Sequencing the genomes of 1000 actinobacteria strains.</title>
        <authorList>
            <person name="Klenk H.-P."/>
        </authorList>
    </citation>
    <scope>NUCLEOTIDE SEQUENCE [LARGE SCALE GENOMIC DNA]</scope>
    <source>
        <strain evidence="8 9">DSM 105369</strain>
    </source>
</reference>
<evidence type="ECO:0000259" key="7">
    <source>
        <dbReference type="Pfam" id="PF01207"/>
    </source>
</evidence>
<evidence type="ECO:0000313" key="9">
    <source>
        <dbReference type="Proteomes" id="UP000559182"/>
    </source>
</evidence>
<dbReference type="Gene3D" id="3.20.20.70">
    <property type="entry name" value="Aldolase class I"/>
    <property type="match status" value="1"/>
</dbReference>
<dbReference type="PANTHER" id="PTHR45846">
    <property type="entry name" value="TRNA-DIHYDROURIDINE(47) SYNTHASE [NAD(P)(+)]-LIKE"/>
    <property type="match status" value="1"/>
</dbReference>
<evidence type="ECO:0000256" key="2">
    <source>
        <dbReference type="ARBA" id="ARBA00022630"/>
    </source>
</evidence>
<evidence type="ECO:0000256" key="3">
    <source>
        <dbReference type="ARBA" id="ARBA00022643"/>
    </source>
</evidence>
<keyword evidence="2" id="KW-0285">Flavoprotein</keyword>
<dbReference type="PROSITE" id="PS01136">
    <property type="entry name" value="UPF0034"/>
    <property type="match status" value="1"/>
</dbReference>
<organism evidence="8 9">
    <name type="scientific">Flexivirga oryzae</name>
    <dbReference type="NCBI Taxonomy" id="1794944"/>
    <lineage>
        <taxon>Bacteria</taxon>
        <taxon>Bacillati</taxon>
        <taxon>Actinomycetota</taxon>
        <taxon>Actinomycetes</taxon>
        <taxon>Micrococcales</taxon>
        <taxon>Dermacoccaceae</taxon>
        <taxon>Flexivirga</taxon>
    </lineage>
</organism>